<protein>
    <recommendedName>
        <fullName evidence="1">Replication origin-binding protein domain-containing protein</fullName>
    </recommendedName>
</protein>
<gene>
    <name evidence="2" type="ORF">SPPG_01932</name>
</gene>
<dbReference type="Gene3D" id="3.40.50.300">
    <property type="entry name" value="P-loop containing nucleotide triphosphate hydrolases"/>
    <property type="match status" value="1"/>
</dbReference>
<dbReference type="eggNOG" id="ENOG502SJYZ">
    <property type="taxonomic scope" value="Eukaryota"/>
</dbReference>
<dbReference type="OMA" id="NCTVQFA"/>
<dbReference type="OrthoDB" id="2145620at2759"/>
<dbReference type="GeneID" id="27685563"/>
<evidence type="ECO:0000313" key="2">
    <source>
        <dbReference type="EMBL" id="KND02853.1"/>
    </source>
</evidence>
<dbReference type="AlphaFoldDB" id="A0A0L0HP67"/>
<dbReference type="VEuPathDB" id="FungiDB:SPPG_01932"/>
<organism evidence="2 3">
    <name type="scientific">Spizellomyces punctatus (strain DAOM BR117)</name>
    <dbReference type="NCBI Taxonomy" id="645134"/>
    <lineage>
        <taxon>Eukaryota</taxon>
        <taxon>Fungi</taxon>
        <taxon>Fungi incertae sedis</taxon>
        <taxon>Chytridiomycota</taxon>
        <taxon>Chytridiomycota incertae sedis</taxon>
        <taxon>Chytridiomycetes</taxon>
        <taxon>Spizellomycetales</taxon>
        <taxon>Spizellomycetaceae</taxon>
        <taxon>Spizellomyces</taxon>
    </lineage>
</organism>
<dbReference type="EMBL" id="KQ257452">
    <property type="protein sequence ID" value="KND02853.1"/>
    <property type="molecule type" value="Genomic_DNA"/>
</dbReference>
<accession>A0A0L0HP67</accession>
<dbReference type="InterPro" id="IPR027417">
    <property type="entry name" value="P-loop_NTPase"/>
</dbReference>
<dbReference type="GO" id="GO:0006260">
    <property type="term" value="P:DNA replication"/>
    <property type="evidence" value="ECO:0007669"/>
    <property type="project" value="InterPro"/>
</dbReference>
<dbReference type="Proteomes" id="UP000053201">
    <property type="component" value="Unassembled WGS sequence"/>
</dbReference>
<dbReference type="GO" id="GO:0005524">
    <property type="term" value="F:ATP binding"/>
    <property type="evidence" value="ECO:0007669"/>
    <property type="project" value="InterPro"/>
</dbReference>
<dbReference type="RefSeq" id="XP_016610892.1">
    <property type="nucleotide sequence ID" value="XM_016750242.1"/>
</dbReference>
<proteinExistence type="predicted"/>
<dbReference type="STRING" id="645134.A0A0L0HP67"/>
<keyword evidence="3" id="KW-1185">Reference proteome</keyword>
<evidence type="ECO:0000313" key="3">
    <source>
        <dbReference type="Proteomes" id="UP000053201"/>
    </source>
</evidence>
<feature type="domain" description="Replication origin-binding protein" evidence="1">
    <location>
        <begin position="398"/>
        <end position="543"/>
    </location>
</feature>
<dbReference type="SUPFAM" id="SSF52540">
    <property type="entry name" value="P-loop containing nucleoside triphosphate hydrolases"/>
    <property type="match status" value="1"/>
</dbReference>
<dbReference type="GO" id="GO:0003688">
    <property type="term" value="F:DNA replication origin binding"/>
    <property type="evidence" value="ECO:0007669"/>
    <property type="project" value="InterPro"/>
</dbReference>
<name>A0A0L0HP67_SPIPD</name>
<dbReference type="InParanoid" id="A0A0L0HP67"/>
<reference evidence="2 3" key="1">
    <citation type="submission" date="2009-08" db="EMBL/GenBank/DDBJ databases">
        <title>The Genome Sequence of Spizellomyces punctatus strain DAOM BR117.</title>
        <authorList>
            <consortium name="The Broad Institute Genome Sequencing Platform"/>
            <person name="Russ C."/>
            <person name="Cuomo C."/>
            <person name="Shea T."/>
            <person name="Young S.K."/>
            <person name="Zeng Q."/>
            <person name="Koehrsen M."/>
            <person name="Haas B."/>
            <person name="Borodovsky M."/>
            <person name="Guigo R."/>
            <person name="Alvarado L."/>
            <person name="Berlin A."/>
            <person name="Bochicchio J."/>
            <person name="Borenstein D."/>
            <person name="Chapman S."/>
            <person name="Chen Z."/>
            <person name="Engels R."/>
            <person name="Freedman E."/>
            <person name="Gellesch M."/>
            <person name="Goldberg J."/>
            <person name="Griggs A."/>
            <person name="Gujja S."/>
            <person name="Heiman D."/>
            <person name="Hepburn T."/>
            <person name="Howarth C."/>
            <person name="Jen D."/>
            <person name="Larson L."/>
            <person name="Lewis B."/>
            <person name="Mehta T."/>
            <person name="Park D."/>
            <person name="Pearson M."/>
            <person name="Roberts A."/>
            <person name="Saif S."/>
            <person name="Shenoy N."/>
            <person name="Sisk P."/>
            <person name="Stolte C."/>
            <person name="Sykes S."/>
            <person name="Thomson T."/>
            <person name="Walk T."/>
            <person name="White J."/>
            <person name="Yandava C."/>
            <person name="Burger G."/>
            <person name="Gray M.W."/>
            <person name="Holland P.W.H."/>
            <person name="King N."/>
            <person name="Lang F.B.F."/>
            <person name="Roger A.J."/>
            <person name="Ruiz-Trillo I."/>
            <person name="Lander E."/>
            <person name="Nusbaum C."/>
        </authorList>
    </citation>
    <scope>NUCLEOTIDE SEQUENCE [LARGE SCALE GENOMIC DNA]</scope>
    <source>
        <strain evidence="2 3">DAOM BR117</strain>
    </source>
</reference>
<dbReference type="Pfam" id="PF02399">
    <property type="entry name" value="Herpes_ori_bp"/>
    <property type="match status" value="1"/>
</dbReference>
<dbReference type="InterPro" id="IPR003450">
    <property type="entry name" value="Replication_origin-bd"/>
</dbReference>
<evidence type="ECO:0000259" key="1">
    <source>
        <dbReference type="Pfam" id="PF02399"/>
    </source>
</evidence>
<sequence>MAQQFRMVKWLGITWLGNLEIPGVQKATGAQDKVLAELPPDKVPLWCHHPKKGRLWGTATTEQLIEITATNHYIYEILVFAPYRHHKVYFDIDPPKQKKGEEEGTPISLNDAKSIILQYFPHARFQISGHEGSWHIILSNYYAGNLESTAVLQQIARKHGWDVSVYYRNSNFKCINQSKPGQAVQDYIEGNTARSKHFILHDFDEDAIDISTMTFDLGELPAVTSLRKKNAAGRTQSQSIDILSIPQLDLPVPDNYDPKNNLQKLSMLPNPPRGSPGTLDHHTCWKVMCWCRQVGIEFPKFWAWNKQKDLSPARMQKFYQAWNSATRYNVSPKFMDTLLERFYPDINVSVVTKKFQRQFDIPELHKVDHDYFEDTDIAPPIYIPDGVGNPFGWNVILNQAAKKFTLLGGGMGRNKTGAVARYIRRYGQNLRTLWICPRITLAENTVGRLAEECLDFLCYRTCNTLQKIEGKMDDSQNVICSIQSLHYLTEIFDIVVVDEPETVFTSYFGNAETHQANLWKNWEQFIAFCQMAKKVIFMDAFTTNLSLNVVKGIIENGWERQEYEVLDTSLPPLPRKFVEIKLYADWICSALRDLKEGKKLYIFTPFKRGKQGVDAILKTILKTFPDWEEGTDIFAYYAENEAEKKRLSNVETIWERCRVVITNVSISVGVNFNKKDVFDRIYGYYSPFIPVRDFIQSLHRVRHPKDSTMLLHRDFRRSFGICNNRRPAEMPDCLIFRQMVSDLEIEYNANNNTKKWETFNMFCRKAGIEIHPVSTEAGLENNQEYLKSFPSKKDLAFYWGNIADIESHQAEQYLYMSYRNDASLEQCLQLAKYFFKKRFSEDTEDDIMAEVWSAKPDFIDKVIELRSNPSHIINRVFTENGVTLGDGTPLPNQMQTSIPVEEIKTQFKFDRRREEGTGLVAQMINAYFGMKAYYQKDSKRKQKQNENKRKRERLHETSQTFIDLAEVCVAYHNKWLCMEPEG</sequence>